<dbReference type="InterPro" id="IPR020557">
    <property type="entry name" value="Fumarate_lyase_CS"/>
</dbReference>
<dbReference type="Gene3D" id="3.40.50.150">
    <property type="entry name" value="Vaccinia Virus protein VP39"/>
    <property type="match status" value="1"/>
</dbReference>
<keyword evidence="1 6" id="KW-0489">Methyltransferase</keyword>
<sequence length="261" mass="27355">MNNATPRAPEQANPDTTTPATIRPEEAAHFGAMAAEWWDPKGSSGMLHKLNPVRLGFIRRAIDAHFGGDSRALKPLAGRRVLDAGCGAGLLCEPLARLGGEVTGVDAAPENIAAACAHAEASGLAIDYRCGELSSLGLVGYDLVCSLEVIEHVADKAAFLKGLAATLAEDGLMILSAPNRSALSRLLLVEGAERLGMVPRGTHDWSAFPTFEELTQLATEAGLALGEPTGISWSPARGLHLSEDLSLNFIVTARRAGVSED</sequence>
<dbReference type="PANTHER" id="PTHR43464:SF19">
    <property type="entry name" value="UBIQUINONE BIOSYNTHESIS O-METHYLTRANSFERASE, MITOCHONDRIAL"/>
    <property type="match status" value="1"/>
</dbReference>
<evidence type="ECO:0000256" key="3">
    <source>
        <dbReference type="ARBA" id="ARBA00022688"/>
    </source>
</evidence>
<proteinExistence type="predicted"/>
<dbReference type="GO" id="GO:0032259">
    <property type="term" value="P:methylation"/>
    <property type="evidence" value="ECO:0007669"/>
    <property type="project" value="UniProtKB-KW"/>
</dbReference>
<dbReference type="CDD" id="cd02440">
    <property type="entry name" value="AdoMet_MTases"/>
    <property type="match status" value="1"/>
</dbReference>
<dbReference type="GO" id="GO:0061542">
    <property type="term" value="F:3-demethylubiquinol 3-O-methyltransferase activity"/>
    <property type="evidence" value="ECO:0007669"/>
    <property type="project" value="UniProtKB-EC"/>
</dbReference>
<evidence type="ECO:0000313" key="6">
    <source>
        <dbReference type="EMBL" id="MCJ1961968.1"/>
    </source>
</evidence>
<keyword evidence="2 6" id="KW-0808">Transferase</keyword>
<evidence type="ECO:0000256" key="2">
    <source>
        <dbReference type="ARBA" id="ARBA00022679"/>
    </source>
</evidence>
<dbReference type="RefSeq" id="WP_243801534.1">
    <property type="nucleotide sequence ID" value="NZ_JALHAT010000030.1"/>
</dbReference>
<dbReference type="EC" id="2.1.1.64" evidence="6"/>
<dbReference type="NCBIfam" id="TIGR01983">
    <property type="entry name" value="UbiG"/>
    <property type="match status" value="1"/>
</dbReference>
<gene>
    <name evidence="6" type="primary">ubiG</name>
    <name evidence="6" type="ORF">MTR65_14830</name>
</gene>
<feature type="region of interest" description="Disordered" evidence="5">
    <location>
        <begin position="1"/>
        <end position="20"/>
    </location>
</feature>
<dbReference type="PANTHER" id="PTHR43464">
    <property type="entry name" value="METHYLTRANSFERASE"/>
    <property type="match status" value="1"/>
</dbReference>
<dbReference type="PROSITE" id="PS00163">
    <property type="entry name" value="FUMARATE_LYASES"/>
    <property type="match status" value="1"/>
</dbReference>
<name>A0ABT0AFI9_9SPHN</name>
<dbReference type="Proteomes" id="UP001162802">
    <property type="component" value="Unassembled WGS sequence"/>
</dbReference>
<protein>
    <submittedName>
        <fullName evidence="6">Bifunctional 2-polyprenyl-6-hydroxyphenol methylase/3-demethylubiquinol 3-O-methyltransferase UbiG</fullName>
        <ecNumber evidence="6">2.1.1.222</ecNumber>
        <ecNumber evidence="6">2.1.1.64</ecNumber>
    </submittedName>
</protein>
<organism evidence="6 7">
    <name type="scientific">Novosphingobium mangrovi</name>
    <name type="common">ex Hu et al. 2023</name>
    <dbReference type="NCBI Taxonomy" id="2930094"/>
    <lineage>
        <taxon>Bacteria</taxon>
        <taxon>Pseudomonadati</taxon>
        <taxon>Pseudomonadota</taxon>
        <taxon>Alphaproteobacteria</taxon>
        <taxon>Sphingomonadales</taxon>
        <taxon>Sphingomonadaceae</taxon>
        <taxon>Novosphingobium</taxon>
    </lineage>
</organism>
<dbReference type="EMBL" id="JALHAT010000030">
    <property type="protein sequence ID" value="MCJ1961968.1"/>
    <property type="molecule type" value="Genomic_DNA"/>
</dbReference>
<comment type="caution">
    <text evidence="6">The sequence shown here is derived from an EMBL/GenBank/DDBJ whole genome shotgun (WGS) entry which is preliminary data.</text>
</comment>
<reference evidence="6" key="1">
    <citation type="submission" date="2022-03" db="EMBL/GenBank/DDBJ databases">
        <title>Identification of a novel bacterium isolated from mangrove sediments.</title>
        <authorList>
            <person name="Pan X."/>
        </authorList>
    </citation>
    <scope>NUCLEOTIDE SEQUENCE</scope>
    <source>
        <strain evidence="6">B2637</strain>
    </source>
</reference>
<keyword evidence="4" id="KW-0949">S-adenosyl-L-methionine</keyword>
<dbReference type="Pfam" id="PF13489">
    <property type="entry name" value="Methyltransf_23"/>
    <property type="match status" value="1"/>
</dbReference>
<accession>A0ABT0AFI9</accession>
<evidence type="ECO:0000313" key="7">
    <source>
        <dbReference type="Proteomes" id="UP001162802"/>
    </source>
</evidence>
<evidence type="ECO:0000256" key="1">
    <source>
        <dbReference type="ARBA" id="ARBA00022603"/>
    </source>
</evidence>
<dbReference type="EC" id="2.1.1.222" evidence="6"/>
<evidence type="ECO:0000256" key="4">
    <source>
        <dbReference type="ARBA" id="ARBA00022691"/>
    </source>
</evidence>
<keyword evidence="3" id="KW-0831">Ubiquinone biosynthesis</keyword>
<dbReference type="InterPro" id="IPR029063">
    <property type="entry name" value="SAM-dependent_MTases_sf"/>
</dbReference>
<keyword evidence="7" id="KW-1185">Reference proteome</keyword>
<evidence type="ECO:0000256" key="5">
    <source>
        <dbReference type="SAM" id="MobiDB-lite"/>
    </source>
</evidence>
<dbReference type="InterPro" id="IPR010233">
    <property type="entry name" value="UbiG_MeTrfase"/>
</dbReference>
<dbReference type="GO" id="GO:0102208">
    <property type="term" value="F:2-polyprenyl-6-hydroxyphenol methylase activity"/>
    <property type="evidence" value="ECO:0007669"/>
    <property type="project" value="UniProtKB-EC"/>
</dbReference>
<dbReference type="SUPFAM" id="SSF53335">
    <property type="entry name" value="S-adenosyl-L-methionine-dependent methyltransferases"/>
    <property type="match status" value="1"/>
</dbReference>